<evidence type="ECO:0000259" key="1">
    <source>
        <dbReference type="Pfam" id="PF05699"/>
    </source>
</evidence>
<dbReference type="InterPro" id="IPR008906">
    <property type="entry name" value="HATC_C_dom"/>
</dbReference>
<evidence type="ECO:0000259" key="2">
    <source>
        <dbReference type="Pfam" id="PF14372"/>
    </source>
</evidence>
<dbReference type="Proteomes" id="UP001497516">
    <property type="component" value="Chromosome 6"/>
</dbReference>
<organism evidence="3 4">
    <name type="scientific">Linum trigynum</name>
    <dbReference type="NCBI Taxonomy" id="586398"/>
    <lineage>
        <taxon>Eukaryota</taxon>
        <taxon>Viridiplantae</taxon>
        <taxon>Streptophyta</taxon>
        <taxon>Embryophyta</taxon>
        <taxon>Tracheophyta</taxon>
        <taxon>Spermatophyta</taxon>
        <taxon>Magnoliopsida</taxon>
        <taxon>eudicotyledons</taxon>
        <taxon>Gunneridae</taxon>
        <taxon>Pentapetalae</taxon>
        <taxon>rosids</taxon>
        <taxon>fabids</taxon>
        <taxon>Malpighiales</taxon>
        <taxon>Linaceae</taxon>
        <taxon>Linum</taxon>
    </lineage>
</organism>
<dbReference type="Pfam" id="PF05699">
    <property type="entry name" value="Dimer_Tnp_hAT"/>
    <property type="match status" value="1"/>
</dbReference>
<dbReference type="AlphaFoldDB" id="A0AAV2F4H9"/>
<reference evidence="3 4" key="1">
    <citation type="submission" date="2024-04" db="EMBL/GenBank/DDBJ databases">
        <authorList>
            <person name="Fracassetti M."/>
        </authorList>
    </citation>
    <scope>NUCLEOTIDE SEQUENCE [LARGE SCALE GENOMIC DNA]</scope>
</reference>
<name>A0AAV2F4H9_9ROSI</name>
<dbReference type="Pfam" id="PF14372">
    <property type="entry name" value="hAT-like_RNase-H"/>
    <property type="match status" value="1"/>
</dbReference>
<dbReference type="SUPFAM" id="SSF53098">
    <property type="entry name" value="Ribonuclease H-like"/>
    <property type="match status" value="1"/>
</dbReference>
<dbReference type="InterPro" id="IPR012337">
    <property type="entry name" value="RNaseH-like_sf"/>
</dbReference>
<dbReference type="GO" id="GO:0003677">
    <property type="term" value="F:DNA binding"/>
    <property type="evidence" value="ECO:0007669"/>
    <property type="project" value="InterPro"/>
</dbReference>
<sequence>MWEKFAKYWDDIHLVLAVSVVLDPRYKLHVIEYYATKFGSTNSDLVADKIKQCICGLVLDYQTKSEKNNSGSSTAYDSSSNPANDDHDFELFVSRRKKSKATLIHTELDRYLLEELIPKRSTEFDILMWWKLNGLKYPHFASNCKGFLGLTNHISGF</sequence>
<evidence type="ECO:0000313" key="4">
    <source>
        <dbReference type="Proteomes" id="UP001497516"/>
    </source>
</evidence>
<dbReference type="PANTHER" id="PTHR23272">
    <property type="entry name" value="BED FINGER-RELATED"/>
    <property type="match status" value="1"/>
</dbReference>
<dbReference type="InterPro" id="IPR025525">
    <property type="entry name" value="hAT-like_transposase_RNase-H"/>
</dbReference>
<dbReference type="GO" id="GO:0046983">
    <property type="term" value="F:protein dimerization activity"/>
    <property type="evidence" value="ECO:0007669"/>
    <property type="project" value="InterPro"/>
</dbReference>
<accession>A0AAV2F4H9</accession>
<evidence type="ECO:0000313" key="3">
    <source>
        <dbReference type="EMBL" id="CAL1393153.1"/>
    </source>
</evidence>
<dbReference type="PANTHER" id="PTHR23272:SF187">
    <property type="entry name" value="AC9 TRANSPOSASE-RELATED"/>
    <property type="match status" value="1"/>
</dbReference>
<keyword evidence="4" id="KW-1185">Reference proteome</keyword>
<feature type="domain" description="HAT C-terminal dimerisation" evidence="1">
    <location>
        <begin position="107"/>
        <end position="140"/>
    </location>
</feature>
<proteinExistence type="predicted"/>
<protein>
    <submittedName>
        <fullName evidence="3">Uncharacterized protein</fullName>
    </submittedName>
</protein>
<feature type="domain" description="hAT-like transposase RNase-H fold" evidence="2">
    <location>
        <begin position="1"/>
        <end position="61"/>
    </location>
</feature>
<gene>
    <name evidence="3" type="ORF">LTRI10_LOCUS33747</name>
</gene>
<dbReference type="EMBL" id="OZ034819">
    <property type="protein sequence ID" value="CAL1393153.1"/>
    <property type="molecule type" value="Genomic_DNA"/>
</dbReference>